<dbReference type="GO" id="GO:0005634">
    <property type="term" value="C:nucleus"/>
    <property type="evidence" value="ECO:0007669"/>
    <property type="project" value="UniProtKB-SubCell"/>
</dbReference>
<proteinExistence type="predicted"/>
<dbReference type="Pfam" id="PF00271">
    <property type="entry name" value="Helicase_C"/>
    <property type="match status" value="1"/>
</dbReference>
<comment type="subcellular location">
    <subcellularLocation>
        <location evidence="1">Nucleus</location>
    </subcellularLocation>
</comment>
<accession>G0UJ87</accession>
<dbReference type="VEuPathDB" id="TriTrypDB:TcIL3000_2_50"/>
<evidence type="ECO:0000256" key="4">
    <source>
        <dbReference type="ARBA" id="ARBA00022806"/>
    </source>
</evidence>
<dbReference type="GO" id="GO:0005524">
    <property type="term" value="F:ATP binding"/>
    <property type="evidence" value="ECO:0007669"/>
    <property type="project" value="UniProtKB-KW"/>
</dbReference>
<dbReference type="PROSITE" id="PS51194">
    <property type="entry name" value="HELICASE_CTER"/>
    <property type="match status" value="1"/>
</dbReference>
<feature type="compositionally biased region" description="Low complexity" evidence="9">
    <location>
        <begin position="881"/>
        <end position="909"/>
    </location>
</feature>
<dbReference type="GO" id="GO:0000785">
    <property type="term" value="C:chromatin"/>
    <property type="evidence" value="ECO:0007669"/>
    <property type="project" value="TreeGrafter"/>
</dbReference>
<feature type="compositionally biased region" description="Basic and acidic residues" evidence="9">
    <location>
        <begin position="826"/>
        <end position="841"/>
    </location>
</feature>
<keyword evidence="2" id="KW-0547">Nucleotide-binding</keyword>
<dbReference type="Pfam" id="PF09111">
    <property type="entry name" value="SLIDE"/>
    <property type="match status" value="1"/>
</dbReference>
<evidence type="ECO:0000256" key="8">
    <source>
        <dbReference type="ARBA" id="ARBA00023242"/>
    </source>
</evidence>
<dbReference type="InterPro" id="IPR001650">
    <property type="entry name" value="Helicase_C-like"/>
</dbReference>
<evidence type="ECO:0000259" key="11">
    <source>
        <dbReference type="PROSITE" id="PS51194"/>
    </source>
</evidence>
<evidence type="ECO:0000256" key="2">
    <source>
        <dbReference type="ARBA" id="ARBA00022741"/>
    </source>
</evidence>
<dbReference type="GO" id="GO:0140658">
    <property type="term" value="F:ATP-dependent chromatin remodeler activity"/>
    <property type="evidence" value="ECO:0007669"/>
    <property type="project" value="TreeGrafter"/>
</dbReference>
<feature type="compositionally biased region" description="Basic residues" evidence="9">
    <location>
        <begin position="1167"/>
        <end position="1176"/>
    </location>
</feature>
<dbReference type="PANTHER" id="PTHR45623">
    <property type="entry name" value="CHROMODOMAIN-HELICASE-DNA-BINDING PROTEIN 3-RELATED-RELATED"/>
    <property type="match status" value="1"/>
</dbReference>
<name>G0UJ87_TRYCI</name>
<dbReference type="Gene3D" id="3.40.50.10810">
    <property type="entry name" value="Tandem AAA-ATPase domain"/>
    <property type="match status" value="1"/>
</dbReference>
<dbReference type="InterPro" id="IPR015195">
    <property type="entry name" value="SLIDE"/>
</dbReference>
<dbReference type="GO" id="GO:0003677">
    <property type="term" value="F:DNA binding"/>
    <property type="evidence" value="ECO:0007669"/>
    <property type="project" value="UniProtKB-KW"/>
</dbReference>
<organism evidence="12">
    <name type="scientific">Trypanosoma congolense (strain IL3000)</name>
    <dbReference type="NCBI Taxonomy" id="1068625"/>
    <lineage>
        <taxon>Eukaryota</taxon>
        <taxon>Discoba</taxon>
        <taxon>Euglenozoa</taxon>
        <taxon>Kinetoplastea</taxon>
        <taxon>Metakinetoplastina</taxon>
        <taxon>Trypanosomatida</taxon>
        <taxon>Trypanosomatidae</taxon>
        <taxon>Trypanosoma</taxon>
        <taxon>Nannomonas</taxon>
    </lineage>
</organism>
<dbReference type="InterPro" id="IPR009057">
    <property type="entry name" value="Homeodomain-like_sf"/>
</dbReference>
<keyword evidence="5" id="KW-0067">ATP-binding</keyword>
<dbReference type="CDD" id="cd18793">
    <property type="entry name" value="SF2_C_SNF"/>
    <property type="match status" value="1"/>
</dbReference>
<dbReference type="InterPro" id="IPR027417">
    <property type="entry name" value="P-loop_NTPase"/>
</dbReference>
<keyword evidence="4" id="KW-0347">Helicase</keyword>
<evidence type="ECO:0000256" key="1">
    <source>
        <dbReference type="ARBA" id="ARBA00004123"/>
    </source>
</evidence>
<feature type="region of interest" description="Disordered" evidence="9">
    <location>
        <begin position="804"/>
        <end position="842"/>
    </location>
</feature>
<dbReference type="InterPro" id="IPR038718">
    <property type="entry name" value="SNF2-like_sf"/>
</dbReference>
<dbReference type="GO" id="GO:0016887">
    <property type="term" value="F:ATP hydrolysis activity"/>
    <property type="evidence" value="ECO:0007669"/>
    <property type="project" value="TreeGrafter"/>
</dbReference>
<feature type="domain" description="Helicase C-terminal" evidence="11">
    <location>
        <begin position="477"/>
        <end position="631"/>
    </location>
</feature>
<protein>
    <submittedName>
        <fullName evidence="12">Putative transcription activator</fullName>
    </submittedName>
</protein>
<feature type="domain" description="Helicase ATP-binding" evidence="10">
    <location>
        <begin position="179"/>
        <end position="347"/>
    </location>
</feature>
<dbReference type="SMART" id="SM00490">
    <property type="entry name" value="HELICc"/>
    <property type="match status" value="1"/>
</dbReference>
<keyword evidence="6" id="KW-0156">Chromatin regulator</keyword>
<dbReference type="GO" id="GO:0004386">
    <property type="term" value="F:helicase activity"/>
    <property type="evidence" value="ECO:0007669"/>
    <property type="project" value="UniProtKB-KW"/>
</dbReference>
<dbReference type="SUPFAM" id="SSF46689">
    <property type="entry name" value="Homeodomain-like"/>
    <property type="match status" value="1"/>
</dbReference>
<dbReference type="FunFam" id="3.40.50.10810:FF:000005">
    <property type="entry name" value="Photoperiod-independent early flowering 1"/>
    <property type="match status" value="1"/>
</dbReference>
<dbReference type="Pfam" id="PF00176">
    <property type="entry name" value="SNF2-rel_dom"/>
    <property type="match status" value="1"/>
</dbReference>
<dbReference type="InterPro" id="IPR035979">
    <property type="entry name" value="RBD_domain_sf"/>
</dbReference>
<dbReference type="SUPFAM" id="SSF52540">
    <property type="entry name" value="P-loop containing nucleoside triphosphate hydrolases"/>
    <property type="match status" value="2"/>
</dbReference>
<dbReference type="SMART" id="SM00487">
    <property type="entry name" value="DEXDc"/>
    <property type="match status" value="1"/>
</dbReference>
<dbReference type="GO" id="GO:0003682">
    <property type="term" value="F:chromatin binding"/>
    <property type="evidence" value="ECO:0007669"/>
    <property type="project" value="TreeGrafter"/>
</dbReference>
<evidence type="ECO:0000313" key="12">
    <source>
        <dbReference type="EMBL" id="CCC89438.1"/>
    </source>
</evidence>
<dbReference type="Gene3D" id="3.40.50.300">
    <property type="entry name" value="P-loop containing nucleotide triphosphate hydrolases"/>
    <property type="match status" value="1"/>
</dbReference>
<dbReference type="Gene3D" id="1.10.10.60">
    <property type="entry name" value="Homeodomain-like"/>
    <property type="match status" value="1"/>
</dbReference>
<dbReference type="InterPro" id="IPR014001">
    <property type="entry name" value="Helicase_ATP-bd"/>
</dbReference>
<dbReference type="PANTHER" id="PTHR45623:SF49">
    <property type="entry name" value="SWI_SNF-RELATED MATRIX-ASSOCIATED ACTIN-DEPENDENT REGULATOR OF CHROMATIN SUBFAMILY A MEMBER 5"/>
    <property type="match status" value="1"/>
</dbReference>
<gene>
    <name evidence="12" type="ORF">TCIL3000_2_50</name>
</gene>
<evidence type="ECO:0000256" key="9">
    <source>
        <dbReference type="SAM" id="MobiDB-lite"/>
    </source>
</evidence>
<dbReference type="GO" id="GO:0034728">
    <property type="term" value="P:nucleosome organization"/>
    <property type="evidence" value="ECO:0007669"/>
    <property type="project" value="TreeGrafter"/>
</dbReference>
<keyword evidence="8" id="KW-0539">Nucleus</keyword>
<dbReference type="EMBL" id="HE575315">
    <property type="protein sequence ID" value="CCC89438.1"/>
    <property type="molecule type" value="Genomic_DNA"/>
</dbReference>
<keyword evidence="3" id="KW-0378">Hydrolase</keyword>
<feature type="compositionally biased region" description="Low complexity" evidence="9">
    <location>
        <begin position="945"/>
        <end position="954"/>
    </location>
</feature>
<evidence type="ECO:0000256" key="3">
    <source>
        <dbReference type="ARBA" id="ARBA00022801"/>
    </source>
</evidence>
<evidence type="ECO:0000259" key="10">
    <source>
        <dbReference type="PROSITE" id="PS51192"/>
    </source>
</evidence>
<dbReference type="PROSITE" id="PS51192">
    <property type="entry name" value="HELICASE_ATP_BIND_1"/>
    <property type="match status" value="1"/>
</dbReference>
<evidence type="ECO:0000256" key="6">
    <source>
        <dbReference type="ARBA" id="ARBA00022853"/>
    </source>
</evidence>
<evidence type="ECO:0000256" key="7">
    <source>
        <dbReference type="ARBA" id="ARBA00023125"/>
    </source>
</evidence>
<keyword evidence="7" id="KW-0238">DNA-binding</keyword>
<dbReference type="InterPro" id="IPR000330">
    <property type="entry name" value="SNF2_N"/>
</dbReference>
<reference evidence="12" key="1">
    <citation type="journal article" date="2012" name="Proc. Natl. Acad. Sci. U.S.A.">
        <title>Antigenic diversity is generated by distinct evolutionary mechanisms in African trypanosome species.</title>
        <authorList>
            <person name="Jackson A.P."/>
            <person name="Berry A."/>
            <person name="Aslett M."/>
            <person name="Allison H.C."/>
            <person name="Burton P."/>
            <person name="Vavrova-Anderson J."/>
            <person name="Brown R."/>
            <person name="Browne H."/>
            <person name="Corton N."/>
            <person name="Hauser H."/>
            <person name="Gamble J."/>
            <person name="Gilderthorp R."/>
            <person name="Marcello L."/>
            <person name="McQuillan J."/>
            <person name="Otto T.D."/>
            <person name="Quail M.A."/>
            <person name="Sanders M.J."/>
            <person name="van Tonder A."/>
            <person name="Ginger M.L."/>
            <person name="Field M.C."/>
            <person name="Barry J.D."/>
            <person name="Hertz-Fowler C."/>
            <person name="Berriman M."/>
        </authorList>
    </citation>
    <scope>NUCLEOTIDE SEQUENCE</scope>
    <source>
        <strain evidence="12">IL3000</strain>
    </source>
</reference>
<dbReference type="InterPro" id="IPR049730">
    <property type="entry name" value="SNF2/RAD54-like_C"/>
</dbReference>
<dbReference type="SUPFAM" id="SSF54928">
    <property type="entry name" value="RNA-binding domain, RBD"/>
    <property type="match status" value="1"/>
</dbReference>
<sequence>MQDAVMMNTARKVRQRQDLDTVNEASRQVSDFSAVVKYERILLECVRSGEDPNALAKICHFEGYVEPTFDPVRGARLVAERRQRLLEICKRRESVVQRLRSTPEHQQLSAFDRLLRETEYWMGIREPCDPQNGSAMGAGANVSGEGEWEETETLHITESPTYIRGKLRPYQIEGVNWLLGLYSRCINGILADEMGLGKTLQTIAALAYLKFTHGLPGPHLVVCPASVMENWCLEIRHWCPAFKVLGYHCPSDIRQRFTRENLMPYENIKYDIVVTTYEMVFGELNLMKKIPWQYLIVDEAHKLKNDESRAHSTLDAVHSNYRLIITGTPLQNDLRELWALLHFLAPRLFNDSDSFESWFDTVSGQQDSEALTNMHRILLPLMLRRLKSEVGTGIPPKKEIYVSCKLTKLQKRLYMQVLAKDADVINKNVIGSLKGLSDVLMNMRKVINHPYMMQGVEEGPPFVTDERLVKYSGKMMLLDKLLHRLLRDENEKHKVLIFSQFTTMLDILEDYCTMRGFKICRIDGGTSLYNRNSQMAAFNAPNSDRFIFLLSTRAGGVGINLQAANHVIIYDSDWNPQMDLQAQDRAHRIGQQRLVRVYRFITDGTLEERMYQRALKKLYLDAMVVQQSRVRRRSGNSDMSREEILSAIRFGAEEIFRARDEDVTEADIDRLFDDDSKAREVSDAVLHQVQMSLASFRLGADELNLYEFEGIKFRSGTESRLLHITLSDPVSQDELYRQCSEFDTVKKVVLHPNLTEALVTFQTTSGAINAKHNLPYTCEFAAKEVQAVVPKEVQDWLNVGESLGRGHRQRGTVPQQLEGVASPADDSEKRVRPKLPREPKFPPHQLFNVKRLLEIHRAECDVIIRNAERRSAAAKKRGGDDNNSIINVDRNNNTNNDNNNTNTGSNGDVIHASDEVVVSNNTIGGGEDENKSAKPEVLADEEVTEGQPEQQRQQKQQEEGIDSAVEVEEETLNPVFVEEREKLLKEGFPNWSLQEYRMLIQVLVGGSVDVGDYASITSALQKRGSDKTLEEVRQYVAALLDRGSQYIPRFQNVEAIIERNRIKRKQREDEIQAAKQKVESLEDPESQLTFRVRNANIFDTKLFLMAYDSGFSQKDWGEVLRQAPESRFDIWLQSRNRDYFDRRLRTLMSSVKREWEAPTDEDVGQHMGRRRRRTEP</sequence>
<feature type="region of interest" description="Disordered" evidence="9">
    <location>
        <begin position="1156"/>
        <end position="1176"/>
    </location>
</feature>
<evidence type="ECO:0000256" key="5">
    <source>
        <dbReference type="ARBA" id="ARBA00022840"/>
    </source>
</evidence>
<dbReference type="GO" id="GO:0042393">
    <property type="term" value="F:histone binding"/>
    <property type="evidence" value="ECO:0007669"/>
    <property type="project" value="TreeGrafter"/>
</dbReference>
<dbReference type="AlphaFoldDB" id="G0UJ87"/>
<feature type="region of interest" description="Disordered" evidence="9">
    <location>
        <begin position="870"/>
        <end position="961"/>
    </location>
</feature>